<keyword evidence="4" id="KW-0560">Oxidoreductase</keyword>
<keyword evidence="5" id="KW-0408">Iron</keyword>
<dbReference type="PANTHER" id="PTHR30468">
    <property type="entry name" value="ALPHA-KETOGLUTARATE-DEPENDENT SULFONATE DIOXYGENASE"/>
    <property type="match status" value="1"/>
</dbReference>
<dbReference type="InterPro" id="IPR042098">
    <property type="entry name" value="TauD-like_sf"/>
</dbReference>
<proteinExistence type="inferred from homology"/>
<dbReference type="SUPFAM" id="SSF51197">
    <property type="entry name" value="Clavaminate synthase-like"/>
    <property type="match status" value="1"/>
</dbReference>
<dbReference type="GO" id="GO:0046872">
    <property type="term" value="F:metal ion binding"/>
    <property type="evidence" value="ECO:0007669"/>
    <property type="project" value="UniProtKB-KW"/>
</dbReference>
<evidence type="ECO:0000313" key="7">
    <source>
        <dbReference type="Proteomes" id="UP000199494"/>
    </source>
</evidence>
<dbReference type="Pfam" id="PF02668">
    <property type="entry name" value="TauD"/>
    <property type="match status" value="1"/>
</dbReference>
<reference evidence="6 7" key="1">
    <citation type="submission" date="2016-10" db="EMBL/GenBank/DDBJ databases">
        <authorList>
            <person name="de Groot N.N."/>
        </authorList>
    </citation>
    <scope>NUCLEOTIDE SEQUENCE [LARGE SCALE GENOMIC DNA]</scope>
    <source>
        <strain evidence="6 7">CGMCC 4.5506</strain>
    </source>
</reference>
<accession>A0A222VQL7</accession>
<gene>
    <name evidence="6" type="ORF">SAMN05421630_105153</name>
</gene>
<sequence length="251" mass="26875">MTKAAGLTITALDGVRGPIGAQIREIDLAAPQPDAGYEKLRAALSAFGVLVAGDQRLTHTQHEALSRRIGDVALVRRASEELVARGWRVETSYERAPPAATLLSVHSTASACDLSWQSMTAAHDALSPGLRRTLSGLRAVHRAESGNEAEAVHPVVTRHPVTGRGVLFVNPVYTTRFEGWTRAESAGLLRFLFAHAADPGFGVRLRGEPGTVVWWDNRQVWHRVSGAGAQSRAVVSRSTFTGTVPAAATHP</sequence>
<evidence type="ECO:0000256" key="4">
    <source>
        <dbReference type="ARBA" id="ARBA00023002"/>
    </source>
</evidence>
<dbReference type="STRING" id="530584.SAMN05421630_105153"/>
<evidence type="ECO:0000256" key="1">
    <source>
        <dbReference type="ARBA" id="ARBA00005896"/>
    </source>
</evidence>
<dbReference type="GO" id="GO:0005737">
    <property type="term" value="C:cytoplasm"/>
    <property type="evidence" value="ECO:0007669"/>
    <property type="project" value="TreeGrafter"/>
</dbReference>
<comment type="similarity">
    <text evidence="1">Belongs to the TfdA dioxygenase family.</text>
</comment>
<dbReference type="PANTHER" id="PTHR30468:SF1">
    <property type="entry name" value="ALPHA-KETOGLUTARATE-DEPENDENT SULFONATE DIOXYGENASE"/>
    <property type="match status" value="1"/>
</dbReference>
<dbReference type="InterPro" id="IPR051323">
    <property type="entry name" value="AtsK-like"/>
</dbReference>
<keyword evidence="7" id="KW-1185">Reference proteome</keyword>
<organism evidence="6 7">
    <name type="scientific">Prauserella marina</name>
    <dbReference type="NCBI Taxonomy" id="530584"/>
    <lineage>
        <taxon>Bacteria</taxon>
        <taxon>Bacillati</taxon>
        <taxon>Actinomycetota</taxon>
        <taxon>Actinomycetes</taxon>
        <taxon>Pseudonocardiales</taxon>
        <taxon>Pseudonocardiaceae</taxon>
        <taxon>Prauserella</taxon>
    </lineage>
</organism>
<protein>
    <submittedName>
        <fullName evidence="6">Taurine dioxygenase</fullName>
    </submittedName>
</protein>
<dbReference type="RefSeq" id="WP_091804407.1">
    <property type="nucleotide sequence ID" value="NZ_CP016353.1"/>
</dbReference>
<evidence type="ECO:0000256" key="2">
    <source>
        <dbReference type="ARBA" id="ARBA00022723"/>
    </source>
</evidence>
<evidence type="ECO:0000256" key="5">
    <source>
        <dbReference type="ARBA" id="ARBA00023004"/>
    </source>
</evidence>
<dbReference type="Proteomes" id="UP000199494">
    <property type="component" value="Unassembled WGS sequence"/>
</dbReference>
<dbReference type="KEGG" id="pmad:BAY61_15535"/>
<dbReference type="OrthoDB" id="581608at2"/>
<dbReference type="Gene3D" id="3.60.130.10">
    <property type="entry name" value="Clavaminate synthase-like"/>
    <property type="match status" value="1"/>
</dbReference>
<name>A0A222VQL7_9PSEU</name>
<keyword evidence="2" id="KW-0479">Metal-binding</keyword>
<evidence type="ECO:0000313" key="6">
    <source>
        <dbReference type="EMBL" id="SDD00694.1"/>
    </source>
</evidence>
<dbReference type="GO" id="GO:0016706">
    <property type="term" value="F:2-oxoglutarate-dependent dioxygenase activity"/>
    <property type="evidence" value="ECO:0007669"/>
    <property type="project" value="TreeGrafter"/>
</dbReference>
<keyword evidence="3 6" id="KW-0223">Dioxygenase</keyword>
<evidence type="ECO:0000256" key="3">
    <source>
        <dbReference type="ARBA" id="ARBA00022964"/>
    </source>
</evidence>
<dbReference type="InterPro" id="IPR003819">
    <property type="entry name" value="TauD/TfdA-like"/>
</dbReference>
<dbReference type="AlphaFoldDB" id="A0A222VQL7"/>
<dbReference type="EMBL" id="FMZE01000005">
    <property type="protein sequence ID" value="SDD00694.1"/>
    <property type="molecule type" value="Genomic_DNA"/>
</dbReference>